<evidence type="ECO:0000259" key="8">
    <source>
        <dbReference type="PROSITE" id="PS50011"/>
    </source>
</evidence>
<feature type="repeat" description="WD" evidence="5">
    <location>
        <begin position="844"/>
        <end position="885"/>
    </location>
</feature>
<dbReference type="InterPro" id="IPR024977">
    <property type="entry name" value="Apc4-like_WD40_dom"/>
</dbReference>
<dbReference type="SUPFAM" id="SSF50978">
    <property type="entry name" value="WD40 repeat-like"/>
    <property type="match status" value="3"/>
</dbReference>
<feature type="transmembrane region" description="Helical" evidence="7">
    <location>
        <begin position="375"/>
        <end position="396"/>
    </location>
</feature>
<dbReference type="InterPro" id="IPR001680">
    <property type="entry name" value="WD40_rpt"/>
</dbReference>
<feature type="repeat" description="WD" evidence="5">
    <location>
        <begin position="1011"/>
        <end position="1052"/>
    </location>
</feature>
<dbReference type="PRINTS" id="PR00320">
    <property type="entry name" value="GPROTEINBRPT"/>
</dbReference>
<evidence type="ECO:0000313" key="9">
    <source>
        <dbReference type="EMBL" id="SFH73471.1"/>
    </source>
</evidence>
<keyword evidence="7" id="KW-0472">Membrane</keyword>
<dbReference type="Gene3D" id="1.10.510.10">
    <property type="entry name" value="Transferase(Phosphotransferase) domain 1"/>
    <property type="match status" value="1"/>
</dbReference>
<proteinExistence type="predicted"/>
<dbReference type="PANTHER" id="PTHR19879:SF9">
    <property type="entry name" value="TRANSCRIPTION INITIATION FACTOR TFIID SUBUNIT 5"/>
    <property type="match status" value="1"/>
</dbReference>
<dbReference type="PROSITE" id="PS50294">
    <property type="entry name" value="WD_REPEATS_REGION"/>
    <property type="match status" value="10"/>
</dbReference>
<dbReference type="Pfam" id="PF12894">
    <property type="entry name" value="ANAPC4_WD40"/>
    <property type="match status" value="1"/>
</dbReference>
<feature type="binding site" evidence="6">
    <location>
        <position position="117"/>
    </location>
    <ligand>
        <name>ATP</name>
        <dbReference type="ChEBI" id="CHEBI:30616"/>
    </ligand>
</feature>
<feature type="repeat" description="WD" evidence="5">
    <location>
        <begin position="969"/>
        <end position="1010"/>
    </location>
</feature>
<dbReference type="SUPFAM" id="SSF56112">
    <property type="entry name" value="Protein kinase-like (PK-like)"/>
    <property type="match status" value="1"/>
</dbReference>
<accession>A0A1I3CHA1</accession>
<dbReference type="PROSITE" id="PS00107">
    <property type="entry name" value="PROTEIN_KINASE_ATP"/>
    <property type="match status" value="1"/>
</dbReference>
<keyword evidence="4 6" id="KW-0067">ATP-binding</keyword>
<feature type="repeat" description="WD" evidence="5">
    <location>
        <begin position="634"/>
        <end position="675"/>
    </location>
</feature>
<evidence type="ECO:0000256" key="3">
    <source>
        <dbReference type="ARBA" id="ARBA00022741"/>
    </source>
</evidence>
<dbReference type="Pfam" id="PF00400">
    <property type="entry name" value="WD40"/>
    <property type="match status" value="4"/>
</dbReference>
<organism evidence="9 10">
    <name type="scientific">Planctomicrobium piriforme</name>
    <dbReference type="NCBI Taxonomy" id="1576369"/>
    <lineage>
        <taxon>Bacteria</taxon>
        <taxon>Pseudomonadati</taxon>
        <taxon>Planctomycetota</taxon>
        <taxon>Planctomycetia</taxon>
        <taxon>Planctomycetales</taxon>
        <taxon>Planctomycetaceae</taxon>
        <taxon>Planctomicrobium</taxon>
    </lineage>
</organism>
<dbReference type="PROSITE" id="PS50011">
    <property type="entry name" value="PROTEIN_KINASE_DOM"/>
    <property type="match status" value="1"/>
</dbReference>
<dbReference type="InterPro" id="IPR020472">
    <property type="entry name" value="WD40_PAC1"/>
</dbReference>
<dbReference type="PANTHER" id="PTHR19879">
    <property type="entry name" value="TRANSCRIPTION INITIATION FACTOR TFIID"/>
    <property type="match status" value="1"/>
</dbReference>
<name>A0A1I3CHA1_9PLAN</name>
<dbReference type="EMBL" id="FOQD01000002">
    <property type="protein sequence ID" value="SFH73471.1"/>
    <property type="molecule type" value="Genomic_DNA"/>
</dbReference>
<keyword evidence="3 6" id="KW-0547">Nucleotide-binding</keyword>
<dbReference type="GO" id="GO:0004672">
    <property type="term" value="F:protein kinase activity"/>
    <property type="evidence" value="ECO:0007669"/>
    <property type="project" value="InterPro"/>
</dbReference>
<dbReference type="Proteomes" id="UP000199518">
    <property type="component" value="Unassembled WGS sequence"/>
</dbReference>
<keyword evidence="2" id="KW-0677">Repeat</keyword>
<dbReference type="GO" id="GO:0005524">
    <property type="term" value="F:ATP binding"/>
    <property type="evidence" value="ECO:0007669"/>
    <property type="project" value="UniProtKB-UniRule"/>
</dbReference>
<feature type="domain" description="Protein kinase" evidence="8">
    <location>
        <begin position="88"/>
        <end position="350"/>
    </location>
</feature>
<dbReference type="OrthoDB" id="500858at2"/>
<dbReference type="InterPro" id="IPR036322">
    <property type="entry name" value="WD40_repeat_dom_sf"/>
</dbReference>
<evidence type="ECO:0000256" key="5">
    <source>
        <dbReference type="PROSITE-ProRule" id="PRU00221"/>
    </source>
</evidence>
<dbReference type="InterPro" id="IPR019775">
    <property type="entry name" value="WD40_repeat_CS"/>
</dbReference>
<dbReference type="InterPro" id="IPR011009">
    <property type="entry name" value="Kinase-like_dom_sf"/>
</dbReference>
<dbReference type="Gene3D" id="2.130.10.10">
    <property type="entry name" value="YVTN repeat-like/Quinoprotein amine dehydrogenase"/>
    <property type="match status" value="4"/>
</dbReference>
<evidence type="ECO:0000256" key="4">
    <source>
        <dbReference type="ARBA" id="ARBA00022840"/>
    </source>
</evidence>
<dbReference type="InterPro" id="IPR008271">
    <property type="entry name" value="Ser/Thr_kinase_AS"/>
</dbReference>
<dbReference type="SMART" id="SM00220">
    <property type="entry name" value="S_TKc"/>
    <property type="match status" value="1"/>
</dbReference>
<dbReference type="Gene3D" id="3.30.200.20">
    <property type="entry name" value="Phosphorylase Kinase, domain 1"/>
    <property type="match status" value="1"/>
</dbReference>
<feature type="repeat" description="WD" evidence="5">
    <location>
        <begin position="508"/>
        <end position="540"/>
    </location>
</feature>
<feature type="repeat" description="WD" evidence="5">
    <location>
        <begin position="550"/>
        <end position="591"/>
    </location>
</feature>
<keyword evidence="10" id="KW-1185">Reference proteome</keyword>
<evidence type="ECO:0000256" key="6">
    <source>
        <dbReference type="PROSITE-ProRule" id="PRU10141"/>
    </source>
</evidence>
<dbReference type="PROSITE" id="PS00678">
    <property type="entry name" value="WD_REPEATS_1"/>
    <property type="match status" value="3"/>
</dbReference>
<feature type="repeat" description="WD" evidence="5">
    <location>
        <begin position="676"/>
        <end position="717"/>
    </location>
</feature>
<evidence type="ECO:0000256" key="2">
    <source>
        <dbReference type="ARBA" id="ARBA00022737"/>
    </source>
</evidence>
<dbReference type="CDD" id="cd00200">
    <property type="entry name" value="WD40"/>
    <property type="match status" value="2"/>
</dbReference>
<dbReference type="InterPro" id="IPR000719">
    <property type="entry name" value="Prot_kinase_dom"/>
</dbReference>
<dbReference type="PROSITE" id="PS50082">
    <property type="entry name" value="WD_REPEATS_2"/>
    <property type="match status" value="11"/>
</dbReference>
<dbReference type="CDD" id="cd14014">
    <property type="entry name" value="STKc_PknB_like"/>
    <property type="match status" value="1"/>
</dbReference>
<evidence type="ECO:0000256" key="1">
    <source>
        <dbReference type="ARBA" id="ARBA00022574"/>
    </source>
</evidence>
<evidence type="ECO:0000313" key="10">
    <source>
        <dbReference type="Proteomes" id="UP000199518"/>
    </source>
</evidence>
<reference evidence="10" key="1">
    <citation type="submission" date="2016-10" db="EMBL/GenBank/DDBJ databases">
        <authorList>
            <person name="Varghese N."/>
            <person name="Submissions S."/>
        </authorList>
    </citation>
    <scope>NUCLEOTIDE SEQUENCE [LARGE SCALE GENOMIC DNA]</scope>
    <source>
        <strain evidence="10">DSM 26348</strain>
    </source>
</reference>
<keyword evidence="7" id="KW-1133">Transmembrane helix</keyword>
<dbReference type="SMART" id="SM00320">
    <property type="entry name" value="WD40"/>
    <property type="match status" value="14"/>
</dbReference>
<dbReference type="InterPro" id="IPR015943">
    <property type="entry name" value="WD40/YVTN_repeat-like_dom_sf"/>
</dbReference>
<sequence>MGSVHFCERNVVIFDDAQIEMLLEKSLAEGLTPEEVCVDEPQLLHVLRQRWEECRAVSFALDGLFPSSAVRTAATDSGDGPLPEIPGYELYEVLGRGGMGIVFRGRHLKLNRQIALKMMLPGSYAGPAELKRFEREAQIVASLCHPHIVQVFDVGDAAGRPYYTMELISGGSLAEMLTRSSRSIRESAALVIQLATALDLVHRSGVIHRDLKPGNILLTEEGIPKIGDFGLAYQPAGRTDVTLNSTWLGTPSYMAPEQALGKTSSVGPAADIYSLGAILYELLTGWPPFRAESAMELQRLSVNEDPLPPGRLNQAVPRDLEAICLKCLEKDPRQRYRTAGELQEDLTRFLNHIPVLARRVTNTDRVQRWIQRNPAISVALAGIAVLTFMLLVGSIWSAAHFRELAQTNGRLAWDKSLLARQFESERDKALSAEHRESGLRSKADALSATYLKNLYIAEMTLATQASAIPGGIARVHDLLSNWTQTATDLRDWEWYYLNGLCHQDQGTFQAHLRGALDVAWSPDGTQLATAGVDKTICLLDRSGKRPPRRLTGHEREVLSVMWNSDGTRLASASWDGRVKVWDALSSQLLFDCAGVYGELFCVDWSPDDQSLVAGCKDGVIRVWNANTGELRRELTGHIDAVAGVAWSPDGTLIASAGHDHTVRIWSASTMAQERVLRGHTNWVNDVEWSPDGSRCASAGNDQTARIWNPLTGTEELSITGHRQSVISLSWKQDGQELATASDDMTARVWSTLDGTQKRQASGHLAELTGVAWAPDGSEFASCGYDGNVKLWSESSPHRALPLTRHGDLQVVAWNPTDSEQLAAAWGEGFVQVWDTQEQAVIGELRAEGTYLRSAQWHPNGKTIATGSEDGLIRLWNLDSPGTPATILDQGRPVLQMCWDPQGKWLAATGLGPVTIWDVVERKRLREFSGNGKPFATMCPDPKGELLAIGAEDGTINLWNMSNGEEVLTYQQHRSRIVSMAWSPDGKLLASTSLSPLIHLWDPRTGELLRTLNGHTATSSQLAWSRDGCRLATVAHDGRLKIWDAECGREVLNVENTYAWLNSVSWSRDSRSIAMCDQHQSVWIADAAAGYIAAKSSQLLPDLDAKILRQPTPADLLLRAQVYQGMRDWKRAGADLDEQLRMVSSPWIVMEAFISRPYHAGSSDAPGGRFVSGAEQAEVLAAAVAPLNGDLWQPLEGSQQGVIDFTRYTEGRNETSVFLLFPVFSAVDQPVSIRIGSDDDCRVTVNQQTVFEYSGPRAPLPDQDTIPTNLIAGWNWVLVEVVNRTGDHGLYFRLSDPDSTEPVAALP</sequence>
<dbReference type="Pfam" id="PF23389">
    <property type="entry name" value="Beta-prop_WDR19_1st"/>
    <property type="match status" value="1"/>
</dbReference>
<dbReference type="InterPro" id="IPR057855">
    <property type="entry name" value="Beta-prop_WDR19_1st"/>
</dbReference>
<keyword evidence="7" id="KW-0812">Transmembrane</keyword>
<dbReference type="InterPro" id="IPR017441">
    <property type="entry name" value="Protein_kinase_ATP_BS"/>
</dbReference>
<feature type="repeat" description="WD" evidence="5">
    <location>
        <begin position="927"/>
        <end position="968"/>
    </location>
</feature>
<dbReference type="Pfam" id="PF00069">
    <property type="entry name" value="Pkinase"/>
    <property type="match status" value="1"/>
</dbReference>
<feature type="repeat" description="WD" evidence="5">
    <location>
        <begin position="592"/>
        <end position="633"/>
    </location>
</feature>
<protein>
    <submittedName>
        <fullName evidence="9">WD40 repeat</fullName>
    </submittedName>
</protein>
<dbReference type="STRING" id="1576369.SAMN05421753_102268"/>
<dbReference type="PROSITE" id="PS00108">
    <property type="entry name" value="PROTEIN_KINASE_ST"/>
    <property type="match status" value="1"/>
</dbReference>
<gene>
    <name evidence="9" type="ORF">SAMN05421753_102268</name>
</gene>
<keyword evidence="1 5" id="KW-0853">WD repeat</keyword>
<evidence type="ECO:0000256" key="7">
    <source>
        <dbReference type="SAM" id="Phobius"/>
    </source>
</evidence>
<feature type="repeat" description="WD" evidence="5">
    <location>
        <begin position="760"/>
        <end position="792"/>
    </location>
</feature>
<feature type="repeat" description="WD" evidence="5">
    <location>
        <begin position="718"/>
        <end position="759"/>
    </location>
</feature>